<feature type="domain" description="Leucine-binding protein" evidence="4">
    <location>
        <begin position="122"/>
        <end position="391"/>
    </location>
</feature>
<evidence type="ECO:0000256" key="2">
    <source>
        <dbReference type="ARBA" id="ARBA00022729"/>
    </source>
</evidence>
<dbReference type="SUPFAM" id="SSF53822">
    <property type="entry name" value="Periplasmic binding protein-like I"/>
    <property type="match status" value="1"/>
</dbReference>
<comment type="caution">
    <text evidence="5">The sequence shown here is derived from an EMBL/GenBank/DDBJ whole genome shotgun (WGS) entry which is preliminary data.</text>
</comment>
<feature type="region of interest" description="Disordered" evidence="3">
    <location>
        <begin position="41"/>
        <end position="69"/>
    </location>
</feature>
<dbReference type="AlphaFoldDB" id="A0A6N8J403"/>
<feature type="compositionally biased region" description="Basic and acidic residues" evidence="3">
    <location>
        <begin position="58"/>
        <end position="69"/>
    </location>
</feature>
<dbReference type="InterPro" id="IPR028082">
    <property type="entry name" value="Peripla_BP_I"/>
</dbReference>
<dbReference type="EMBL" id="WRXO01000001">
    <property type="protein sequence ID" value="MVT39418.1"/>
    <property type="molecule type" value="Genomic_DNA"/>
</dbReference>
<organism evidence="5 6">
    <name type="scientific">Chitinophaga oryziterrae</name>
    <dbReference type="NCBI Taxonomy" id="1031224"/>
    <lineage>
        <taxon>Bacteria</taxon>
        <taxon>Pseudomonadati</taxon>
        <taxon>Bacteroidota</taxon>
        <taxon>Chitinophagia</taxon>
        <taxon>Chitinophagales</taxon>
        <taxon>Chitinophagaceae</taxon>
        <taxon>Chitinophaga</taxon>
    </lineage>
</organism>
<keyword evidence="6" id="KW-1185">Reference proteome</keyword>
<proteinExistence type="inferred from homology"/>
<evidence type="ECO:0000313" key="6">
    <source>
        <dbReference type="Proteomes" id="UP000468388"/>
    </source>
</evidence>
<reference evidence="5 6" key="1">
    <citation type="submission" date="2019-12" db="EMBL/GenBank/DDBJ databases">
        <title>The draft genomic sequence of strain Chitinophaga oryziterrae JCM 16595.</title>
        <authorList>
            <person name="Zhang X."/>
        </authorList>
    </citation>
    <scope>NUCLEOTIDE SEQUENCE [LARGE SCALE GENOMIC DNA]</scope>
    <source>
        <strain evidence="5 6">JCM 16595</strain>
    </source>
</reference>
<dbReference type="Gene3D" id="3.40.50.2300">
    <property type="match status" value="2"/>
</dbReference>
<gene>
    <name evidence="5" type="ORF">GO495_02365</name>
</gene>
<keyword evidence="2" id="KW-0732">Signal</keyword>
<evidence type="ECO:0000313" key="5">
    <source>
        <dbReference type="EMBL" id="MVT39418.1"/>
    </source>
</evidence>
<name>A0A6N8J403_9BACT</name>
<dbReference type="Proteomes" id="UP000468388">
    <property type="component" value="Unassembled WGS sequence"/>
</dbReference>
<dbReference type="Pfam" id="PF13458">
    <property type="entry name" value="Peripla_BP_6"/>
    <property type="match status" value="1"/>
</dbReference>
<evidence type="ECO:0000256" key="3">
    <source>
        <dbReference type="SAM" id="MobiDB-lite"/>
    </source>
</evidence>
<evidence type="ECO:0000256" key="1">
    <source>
        <dbReference type="ARBA" id="ARBA00010062"/>
    </source>
</evidence>
<comment type="similarity">
    <text evidence="1">Belongs to the leucine-binding protein family.</text>
</comment>
<protein>
    <submittedName>
        <fullName evidence="5">ABC transporter substrate-binding protein</fullName>
    </submittedName>
</protein>
<dbReference type="InterPro" id="IPR028081">
    <property type="entry name" value="Leu-bd"/>
</dbReference>
<accession>A0A6N8J403</accession>
<dbReference type="CDD" id="cd06268">
    <property type="entry name" value="PBP1_ABC_transporter_LIVBP-like"/>
    <property type="match status" value="1"/>
</dbReference>
<sequence>MFVGNDFCNLMIAMSKSKICSHLIAACVLAVLLSACSTTRKSSKTTNMPPPTVSKPVQEVKKDNGKKEEKAAPFNVPAFGREVKKDAYNIALFSPLYLDSVFSNTTEIPGRTLPRYVLPGLDFYEGVQLALDSLQIQGVKLNVVVYDSKARQNNPQTLFHNKALDSTDLIIAAVGTPELKELSDVAREKQINLVSATYPNDGGINSNPFLLITNSLLKTHCEAIQQYLQDAFATKNILILSHNTPLEKHLVADFKADYEKTTNPKKSRLREVIWSDATTDAELAQYLIADRPNLCVVTALDETSAKDIMRKLSVQMPTYPIQVFGMPTWDIMKFKEPEFKGMQIYYSSPYFNDKTDAYSRYITDYFKRVYKSRPSDMAFKGFELTWYFVKQLSDKGVYFNSNINDPSKKIFSDFNYQPVYLKEGEPTPDYFENKNIYIIQKGDSNDIKMNVKN</sequence>
<evidence type="ECO:0000259" key="4">
    <source>
        <dbReference type="Pfam" id="PF13458"/>
    </source>
</evidence>